<comment type="subcellular location">
    <subcellularLocation>
        <location evidence="1">Secreted</location>
    </subcellularLocation>
</comment>
<dbReference type="OrthoDB" id="4898945at2759"/>
<organism evidence="5 6">
    <name type="scientific">Pterulicium gracile</name>
    <dbReference type="NCBI Taxonomy" id="1884261"/>
    <lineage>
        <taxon>Eukaryota</taxon>
        <taxon>Fungi</taxon>
        <taxon>Dikarya</taxon>
        <taxon>Basidiomycota</taxon>
        <taxon>Agaricomycotina</taxon>
        <taxon>Agaricomycetes</taxon>
        <taxon>Agaricomycetidae</taxon>
        <taxon>Agaricales</taxon>
        <taxon>Pleurotineae</taxon>
        <taxon>Pterulaceae</taxon>
        <taxon>Pterulicium</taxon>
    </lineage>
</organism>
<dbReference type="InterPro" id="IPR010829">
    <property type="entry name" value="Cerato-platanin"/>
</dbReference>
<dbReference type="Gene3D" id="2.40.40.10">
    <property type="entry name" value="RlpA-like domain"/>
    <property type="match status" value="1"/>
</dbReference>
<feature type="chain" id="PRO_5022760109" evidence="4">
    <location>
        <begin position="19"/>
        <end position="144"/>
    </location>
</feature>
<dbReference type="InterPro" id="IPR036908">
    <property type="entry name" value="RlpA-like_sf"/>
</dbReference>
<dbReference type="CDD" id="cd22778">
    <property type="entry name" value="DPBB_CEPL-like"/>
    <property type="match status" value="1"/>
</dbReference>
<name>A0A5C3Q767_9AGAR</name>
<evidence type="ECO:0000256" key="4">
    <source>
        <dbReference type="SAM" id="SignalP"/>
    </source>
</evidence>
<dbReference type="GO" id="GO:0005576">
    <property type="term" value="C:extracellular region"/>
    <property type="evidence" value="ECO:0007669"/>
    <property type="project" value="UniProtKB-SubCell"/>
</dbReference>
<protein>
    <submittedName>
        <fullName evidence="5">Cerato-platanin</fullName>
    </submittedName>
</protein>
<dbReference type="Proteomes" id="UP000305067">
    <property type="component" value="Unassembled WGS sequence"/>
</dbReference>
<dbReference type="Pfam" id="PF07249">
    <property type="entry name" value="Cerato-platanin"/>
    <property type="match status" value="1"/>
</dbReference>
<dbReference type="AlphaFoldDB" id="A0A5C3Q767"/>
<evidence type="ECO:0000313" key="6">
    <source>
        <dbReference type="Proteomes" id="UP000305067"/>
    </source>
</evidence>
<gene>
    <name evidence="5" type="ORF">BDV98DRAFT_574425</name>
</gene>
<keyword evidence="6" id="KW-1185">Reference proteome</keyword>
<dbReference type="EMBL" id="ML178847">
    <property type="protein sequence ID" value="TFK97406.1"/>
    <property type="molecule type" value="Genomic_DNA"/>
</dbReference>
<comment type="similarity">
    <text evidence="2">Belongs to the cerato-platanin family.</text>
</comment>
<evidence type="ECO:0000256" key="3">
    <source>
        <dbReference type="ARBA" id="ARBA00022525"/>
    </source>
</evidence>
<dbReference type="SUPFAM" id="SSF50685">
    <property type="entry name" value="Barwin-like endoglucanases"/>
    <property type="match status" value="1"/>
</dbReference>
<keyword evidence="4" id="KW-0732">Signal</keyword>
<accession>A0A5C3Q767</accession>
<reference evidence="5 6" key="1">
    <citation type="journal article" date="2019" name="Nat. Ecol. Evol.">
        <title>Megaphylogeny resolves global patterns of mushroom evolution.</title>
        <authorList>
            <person name="Varga T."/>
            <person name="Krizsan K."/>
            <person name="Foldi C."/>
            <person name="Dima B."/>
            <person name="Sanchez-Garcia M."/>
            <person name="Sanchez-Ramirez S."/>
            <person name="Szollosi G.J."/>
            <person name="Szarkandi J.G."/>
            <person name="Papp V."/>
            <person name="Albert L."/>
            <person name="Andreopoulos W."/>
            <person name="Angelini C."/>
            <person name="Antonin V."/>
            <person name="Barry K.W."/>
            <person name="Bougher N.L."/>
            <person name="Buchanan P."/>
            <person name="Buyck B."/>
            <person name="Bense V."/>
            <person name="Catcheside P."/>
            <person name="Chovatia M."/>
            <person name="Cooper J."/>
            <person name="Damon W."/>
            <person name="Desjardin D."/>
            <person name="Finy P."/>
            <person name="Geml J."/>
            <person name="Haridas S."/>
            <person name="Hughes K."/>
            <person name="Justo A."/>
            <person name="Karasinski D."/>
            <person name="Kautmanova I."/>
            <person name="Kiss B."/>
            <person name="Kocsube S."/>
            <person name="Kotiranta H."/>
            <person name="LaButti K.M."/>
            <person name="Lechner B.E."/>
            <person name="Liimatainen K."/>
            <person name="Lipzen A."/>
            <person name="Lukacs Z."/>
            <person name="Mihaltcheva S."/>
            <person name="Morgado L.N."/>
            <person name="Niskanen T."/>
            <person name="Noordeloos M.E."/>
            <person name="Ohm R.A."/>
            <person name="Ortiz-Santana B."/>
            <person name="Ovrebo C."/>
            <person name="Racz N."/>
            <person name="Riley R."/>
            <person name="Savchenko A."/>
            <person name="Shiryaev A."/>
            <person name="Soop K."/>
            <person name="Spirin V."/>
            <person name="Szebenyi C."/>
            <person name="Tomsovsky M."/>
            <person name="Tulloss R.E."/>
            <person name="Uehling J."/>
            <person name="Grigoriev I.V."/>
            <person name="Vagvolgyi C."/>
            <person name="Papp T."/>
            <person name="Martin F.M."/>
            <person name="Miettinen O."/>
            <person name="Hibbett D.S."/>
            <person name="Nagy L.G."/>
        </authorList>
    </citation>
    <scope>NUCLEOTIDE SEQUENCE [LARGE SCALE GENOMIC DNA]</scope>
    <source>
        <strain evidence="5 6">CBS 309.79</strain>
    </source>
</reference>
<evidence type="ECO:0000256" key="2">
    <source>
        <dbReference type="ARBA" id="ARBA00010421"/>
    </source>
</evidence>
<sequence>MKFTLATALIALVPFTSALVTTRAPNTVAWDAVYDKGSTNLDAVACSDGANGLKTKGFSTFSSLPRFPLVGAVYAVEGWNSALCGTCWQVTYKNKSIYVLAIDHADEGFVLSKAAMNTLTNNQATQLGRVDANTVRVSKTNCGM</sequence>
<feature type="signal peptide" evidence="4">
    <location>
        <begin position="1"/>
        <end position="18"/>
    </location>
</feature>
<keyword evidence="3" id="KW-0964">Secreted</keyword>
<evidence type="ECO:0000256" key="1">
    <source>
        <dbReference type="ARBA" id="ARBA00004613"/>
    </source>
</evidence>
<proteinExistence type="inferred from homology"/>
<evidence type="ECO:0000313" key="5">
    <source>
        <dbReference type="EMBL" id="TFK97406.1"/>
    </source>
</evidence>